<sequence>MPAAYHDMRWLLVYHDSWWLFWSGLLVLIALRGVLCAAIVSLAWPARAPRPPYRTLVLRNVGVAAIGAVLVLPFAAYAVGASAVSLSWFLFAALIPMLLLAPFLQRMSVGLSLWRGLPSAEMVGWALLNFVVITVAGGLVWSTPEAWTPLVTAVTGAVNGLLWNRTVRAAVLQTRTRWRRVPVVPVVAVLALAVPLTVQALSQPREQANTFTPPIFNQPLPPQVPYAVLLLAGHNSAYDGRPAADPNVERFSYLGLDSGGRPLPYRSEATHRSLESSSRLLAAQVEAVHRRTGRPIALVAQSEGVMVARTYLRDRPGSPVRALAMFSPLVRAGRTYYPPPDARSGWGLAPGWLLRLMFQVTDIGNRTASTPDEPFVRSLLEGAPFYRYQTLCPVPGVRVIAFLPTVTAGEAPPGQPIRIPVVEVPTFHGGVIGKPAADADLIDFLAGADINRRQPEFGLLQRLGDAWHAPALAVRVNPVWRPAAAPGRPFTPTRFCGPVSRT</sequence>
<dbReference type="AlphaFoldDB" id="A0A562IF14"/>
<keyword evidence="1" id="KW-1133">Transmembrane helix</keyword>
<proteinExistence type="predicted"/>
<evidence type="ECO:0000256" key="1">
    <source>
        <dbReference type="SAM" id="Phobius"/>
    </source>
</evidence>
<organism evidence="2 3">
    <name type="scientific">Micromonospora olivasterospora</name>
    <dbReference type="NCBI Taxonomy" id="1880"/>
    <lineage>
        <taxon>Bacteria</taxon>
        <taxon>Bacillati</taxon>
        <taxon>Actinomycetota</taxon>
        <taxon>Actinomycetes</taxon>
        <taxon>Micromonosporales</taxon>
        <taxon>Micromonosporaceae</taxon>
        <taxon>Micromonospora</taxon>
    </lineage>
</organism>
<feature type="transmembrane region" description="Helical" evidence="1">
    <location>
        <begin position="183"/>
        <end position="202"/>
    </location>
</feature>
<feature type="transmembrane region" description="Helical" evidence="1">
    <location>
        <begin position="146"/>
        <end position="163"/>
    </location>
</feature>
<feature type="transmembrane region" description="Helical" evidence="1">
    <location>
        <begin position="83"/>
        <end position="101"/>
    </location>
</feature>
<dbReference type="SUPFAM" id="SSF53474">
    <property type="entry name" value="alpha/beta-Hydrolases"/>
    <property type="match status" value="1"/>
</dbReference>
<evidence type="ECO:0000313" key="3">
    <source>
        <dbReference type="Proteomes" id="UP000319825"/>
    </source>
</evidence>
<keyword evidence="1" id="KW-0812">Transmembrane</keyword>
<feature type="transmembrane region" description="Helical" evidence="1">
    <location>
        <begin position="122"/>
        <end position="140"/>
    </location>
</feature>
<comment type="caution">
    <text evidence="2">The sequence shown here is derived from an EMBL/GenBank/DDBJ whole genome shotgun (WGS) entry which is preliminary data.</text>
</comment>
<protein>
    <recommendedName>
        <fullName evidence="4">Alpha/beta hydrolase family protein</fullName>
    </recommendedName>
</protein>
<dbReference type="Gene3D" id="3.40.50.1820">
    <property type="entry name" value="alpha/beta hydrolase"/>
    <property type="match status" value="1"/>
</dbReference>
<evidence type="ECO:0000313" key="2">
    <source>
        <dbReference type="EMBL" id="TWH69184.1"/>
    </source>
</evidence>
<dbReference type="Proteomes" id="UP000319825">
    <property type="component" value="Unassembled WGS sequence"/>
</dbReference>
<dbReference type="EMBL" id="VLKE01000001">
    <property type="protein sequence ID" value="TWH69184.1"/>
    <property type="molecule type" value="Genomic_DNA"/>
</dbReference>
<feature type="transmembrane region" description="Helical" evidence="1">
    <location>
        <begin position="20"/>
        <end position="44"/>
    </location>
</feature>
<feature type="transmembrane region" description="Helical" evidence="1">
    <location>
        <begin position="56"/>
        <end position="77"/>
    </location>
</feature>
<gene>
    <name evidence="2" type="ORF">JD77_04192</name>
</gene>
<dbReference type="RefSeq" id="WP_145775803.1">
    <property type="nucleotide sequence ID" value="NZ_BAAATQ010000101.1"/>
</dbReference>
<name>A0A562IF14_MICOL</name>
<accession>A0A562IF14</accession>
<reference evidence="2 3" key="1">
    <citation type="submission" date="2019-07" db="EMBL/GenBank/DDBJ databases">
        <title>R&amp;d 2014.</title>
        <authorList>
            <person name="Klenk H.-P."/>
        </authorList>
    </citation>
    <scope>NUCLEOTIDE SEQUENCE [LARGE SCALE GENOMIC DNA]</scope>
    <source>
        <strain evidence="2 3">DSM 43868</strain>
    </source>
</reference>
<keyword evidence="1" id="KW-0472">Membrane</keyword>
<evidence type="ECO:0008006" key="4">
    <source>
        <dbReference type="Google" id="ProtNLM"/>
    </source>
</evidence>
<dbReference type="InterPro" id="IPR029058">
    <property type="entry name" value="AB_hydrolase_fold"/>
</dbReference>
<keyword evidence="3" id="KW-1185">Reference proteome</keyword>
<dbReference type="OrthoDB" id="3365390at2"/>